<reference evidence="3" key="1">
    <citation type="journal article" date="2011" name="Proc. Natl. Acad. Sci. U.S.A.">
        <title>Obligate biotrophy features unraveled by the genomic analysis of rust fungi.</title>
        <authorList>
            <person name="Duplessis S."/>
            <person name="Cuomo C.A."/>
            <person name="Lin Y.-C."/>
            <person name="Aerts A."/>
            <person name="Tisserant E."/>
            <person name="Veneault-Fourrey C."/>
            <person name="Joly D.L."/>
            <person name="Hacquard S."/>
            <person name="Amselem J."/>
            <person name="Cantarel B.L."/>
            <person name="Chiu R."/>
            <person name="Coutinho P.M."/>
            <person name="Feau N."/>
            <person name="Field M."/>
            <person name="Frey P."/>
            <person name="Gelhaye E."/>
            <person name="Goldberg J."/>
            <person name="Grabherr M.G."/>
            <person name="Kodira C.D."/>
            <person name="Kohler A."/>
            <person name="Kuees U."/>
            <person name="Lindquist E.A."/>
            <person name="Lucas S.M."/>
            <person name="Mago R."/>
            <person name="Mauceli E."/>
            <person name="Morin E."/>
            <person name="Murat C."/>
            <person name="Pangilinan J.L."/>
            <person name="Park R."/>
            <person name="Pearson M."/>
            <person name="Quesneville H."/>
            <person name="Rouhier N."/>
            <person name="Sakthikumar S."/>
            <person name="Salamov A.A."/>
            <person name="Schmutz J."/>
            <person name="Selles B."/>
            <person name="Shapiro H."/>
            <person name="Tanguay P."/>
            <person name="Tuskan G.A."/>
            <person name="Henrissat B."/>
            <person name="Van de Peer Y."/>
            <person name="Rouze P."/>
            <person name="Ellis J.G."/>
            <person name="Dodds P.N."/>
            <person name="Schein J.E."/>
            <person name="Zhong S."/>
            <person name="Hamelin R.C."/>
            <person name="Grigoriev I.V."/>
            <person name="Szabo L.J."/>
            <person name="Martin F."/>
        </authorList>
    </citation>
    <scope>NUCLEOTIDE SEQUENCE [LARGE SCALE GENOMIC DNA]</scope>
    <source>
        <strain evidence="3">98AG31 / pathotype 3-4-7</strain>
    </source>
</reference>
<gene>
    <name evidence="2" type="ORF">MELLADRAFT_56168</name>
</gene>
<dbReference type="GeneID" id="18929027"/>
<accession>F4RMN0</accession>
<proteinExistence type="predicted"/>
<feature type="compositionally biased region" description="Basic and acidic residues" evidence="1">
    <location>
        <begin position="50"/>
        <end position="61"/>
    </location>
</feature>
<dbReference type="KEGG" id="mlr:MELLADRAFT_56168"/>
<dbReference type="VEuPathDB" id="FungiDB:MELLADRAFT_56168"/>
<dbReference type="InParanoid" id="F4RMN0"/>
<feature type="compositionally biased region" description="Basic and acidic residues" evidence="1">
    <location>
        <begin position="15"/>
        <end position="39"/>
    </location>
</feature>
<sequence length="85" mass="9868">MRCRVILQTSKSKRKFEEKSNETSTRVREANGIEVEAREGQTPSFGGYESSRDVKDEVPMRDRKKGLERKRVGRVCEGKRRPIKV</sequence>
<evidence type="ECO:0000313" key="2">
    <source>
        <dbReference type="EMBL" id="EGG06353.1"/>
    </source>
</evidence>
<dbReference type="AlphaFoldDB" id="F4RMN0"/>
<evidence type="ECO:0000256" key="1">
    <source>
        <dbReference type="SAM" id="MobiDB-lite"/>
    </source>
</evidence>
<name>F4RMN0_MELLP</name>
<protein>
    <submittedName>
        <fullName evidence="2">Uncharacterized protein</fullName>
    </submittedName>
</protein>
<dbReference type="Proteomes" id="UP000001072">
    <property type="component" value="Unassembled WGS sequence"/>
</dbReference>
<feature type="region of interest" description="Disordered" evidence="1">
    <location>
        <begin position="1"/>
        <end position="69"/>
    </location>
</feature>
<keyword evidence="3" id="KW-1185">Reference proteome</keyword>
<evidence type="ECO:0000313" key="3">
    <source>
        <dbReference type="Proteomes" id="UP000001072"/>
    </source>
</evidence>
<dbReference type="RefSeq" id="XP_007410591.1">
    <property type="nucleotide sequence ID" value="XM_007410529.1"/>
</dbReference>
<dbReference type="EMBL" id="GL883109">
    <property type="protein sequence ID" value="EGG06353.1"/>
    <property type="molecule type" value="Genomic_DNA"/>
</dbReference>
<dbReference type="HOGENOM" id="CLU_2513079_0_0_1"/>
<organism evidence="3">
    <name type="scientific">Melampsora larici-populina (strain 98AG31 / pathotype 3-4-7)</name>
    <name type="common">Poplar leaf rust fungus</name>
    <dbReference type="NCBI Taxonomy" id="747676"/>
    <lineage>
        <taxon>Eukaryota</taxon>
        <taxon>Fungi</taxon>
        <taxon>Dikarya</taxon>
        <taxon>Basidiomycota</taxon>
        <taxon>Pucciniomycotina</taxon>
        <taxon>Pucciniomycetes</taxon>
        <taxon>Pucciniales</taxon>
        <taxon>Melampsoraceae</taxon>
        <taxon>Melampsora</taxon>
    </lineage>
</organism>